<evidence type="ECO:0000313" key="3">
    <source>
        <dbReference type="Proteomes" id="UP001369815"/>
    </source>
</evidence>
<keyword evidence="1" id="KW-0175">Coiled coil</keyword>
<sequence length="100" mass="11571">MADGKRTLEETIRRHKTISRMDPSQKAEHGLSIVEDIKDSREFVHELKEEIMRIQERVNKMEKLLAQLRCVVNVETWEIISSHKAPLKEEKEGEGDSSAS</sequence>
<evidence type="ECO:0000256" key="1">
    <source>
        <dbReference type="SAM" id="Coils"/>
    </source>
</evidence>
<accession>A0AAX6M8X9</accession>
<protein>
    <submittedName>
        <fullName evidence="2">Uncharacterized protein</fullName>
    </submittedName>
</protein>
<evidence type="ECO:0000313" key="2">
    <source>
        <dbReference type="EMBL" id="KAK6948904.1"/>
    </source>
</evidence>
<comment type="caution">
    <text evidence="2">The sequence shown here is derived from an EMBL/GenBank/DDBJ whole genome shotgun (WGS) entry which is preliminary data.</text>
</comment>
<keyword evidence="3" id="KW-1185">Reference proteome</keyword>
<reference evidence="2 3" key="1">
    <citation type="journal article" date="2024" name="Front Chem Biol">
        <title>Unveiling the potential of Daldinia eschscholtzii MFLUCC 19-0629 through bioactivity and bioinformatics studies for enhanced sustainable agriculture production.</title>
        <authorList>
            <person name="Brooks S."/>
            <person name="Weaver J.A."/>
            <person name="Klomchit A."/>
            <person name="Alharthi S.A."/>
            <person name="Onlamun T."/>
            <person name="Nurani R."/>
            <person name="Vong T.K."/>
            <person name="Alberti F."/>
            <person name="Greco C."/>
        </authorList>
    </citation>
    <scope>NUCLEOTIDE SEQUENCE [LARGE SCALE GENOMIC DNA]</scope>
    <source>
        <strain evidence="2">MFLUCC 19-0629</strain>
    </source>
</reference>
<proteinExistence type="predicted"/>
<dbReference type="AlphaFoldDB" id="A0AAX6M8X9"/>
<dbReference type="EMBL" id="JBANMG010000009">
    <property type="protein sequence ID" value="KAK6948904.1"/>
    <property type="molecule type" value="Genomic_DNA"/>
</dbReference>
<dbReference type="Proteomes" id="UP001369815">
    <property type="component" value="Unassembled WGS sequence"/>
</dbReference>
<name>A0AAX6M8X9_9PEZI</name>
<organism evidence="2 3">
    <name type="scientific">Daldinia eschscholtzii</name>
    <dbReference type="NCBI Taxonomy" id="292717"/>
    <lineage>
        <taxon>Eukaryota</taxon>
        <taxon>Fungi</taxon>
        <taxon>Dikarya</taxon>
        <taxon>Ascomycota</taxon>
        <taxon>Pezizomycotina</taxon>
        <taxon>Sordariomycetes</taxon>
        <taxon>Xylariomycetidae</taxon>
        <taxon>Xylariales</taxon>
        <taxon>Hypoxylaceae</taxon>
        <taxon>Daldinia</taxon>
    </lineage>
</organism>
<feature type="coiled-coil region" evidence="1">
    <location>
        <begin position="37"/>
        <end position="71"/>
    </location>
</feature>
<gene>
    <name evidence="2" type="ORF">Daesc_008975</name>
</gene>